<dbReference type="PANTHER" id="PTHR35333:SF3">
    <property type="entry name" value="BETA-LACTAMASE-TYPE TRANSPEPTIDASE FOLD CONTAINING PROTEIN"/>
    <property type="match status" value="1"/>
</dbReference>
<dbReference type="PANTHER" id="PTHR35333">
    <property type="entry name" value="BETA-LACTAMASE"/>
    <property type="match status" value="1"/>
</dbReference>
<reference evidence="3 4" key="1">
    <citation type="submission" date="2023-06" db="EMBL/GenBank/DDBJ databases">
        <title>Aquibacillus rhizosphaerae LR5S19.</title>
        <authorList>
            <person name="Sun J.-Q."/>
        </authorList>
    </citation>
    <scope>NUCLEOTIDE SEQUENCE [LARGE SCALE GENOMIC DNA]</scope>
    <source>
        <strain evidence="3 4">LR5S19</strain>
    </source>
</reference>
<dbReference type="Pfam" id="PF13354">
    <property type="entry name" value="Beta-lactamase2"/>
    <property type="match status" value="1"/>
</dbReference>
<accession>A0ABT7L8D5</accession>
<protein>
    <submittedName>
        <fullName evidence="3">Serine hydrolase</fullName>
    </submittedName>
</protein>
<keyword evidence="1" id="KW-1133">Transmembrane helix</keyword>
<keyword evidence="4" id="KW-1185">Reference proteome</keyword>
<dbReference type="SUPFAM" id="SSF56601">
    <property type="entry name" value="beta-lactamase/transpeptidase-like"/>
    <property type="match status" value="1"/>
</dbReference>
<feature type="transmembrane region" description="Helical" evidence="1">
    <location>
        <begin position="6"/>
        <end position="26"/>
    </location>
</feature>
<dbReference type="InterPro" id="IPR000871">
    <property type="entry name" value="Beta-lactam_class-A"/>
</dbReference>
<dbReference type="InterPro" id="IPR012338">
    <property type="entry name" value="Beta-lactam/transpept-like"/>
</dbReference>
<dbReference type="GO" id="GO:0016787">
    <property type="term" value="F:hydrolase activity"/>
    <property type="evidence" value="ECO:0007669"/>
    <property type="project" value="UniProtKB-KW"/>
</dbReference>
<comment type="caution">
    <text evidence="3">The sequence shown here is derived from an EMBL/GenBank/DDBJ whole genome shotgun (WGS) entry which is preliminary data.</text>
</comment>
<dbReference type="InterPro" id="IPR045155">
    <property type="entry name" value="Beta-lactam_cat"/>
</dbReference>
<dbReference type="Proteomes" id="UP001235343">
    <property type="component" value="Unassembled WGS sequence"/>
</dbReference>
<feature type="domain" description="Beta-lactamase class A catalytic" evidence="2">
    <location>
        <begin position="59"/>
        <end position="177"/>
    </location>
</feature>
<evidence type="ECO:0000313" key="3">
    <source>
        <dbReference type="EMBL" id="MDL4842123.1"/>
    </source>
</evidence>
<dbReference type="EMBL" id="JASTZU010000056">
    <property type="protein sequence ID" value="MDL4842123.1"/>
    <property type="molecule type" value="Genomic_DNA"/>
</dbReference>
<keyword evidence="1" id="KW-0812">Transmembrane</keyword>
<keyword evidence="1" id="KW-0472">Membrane</keyword>
<proteinExistence type="predicted"/>
<evidence type="ECO:0000256" key="1">
    <source>
        <dbReference type="SAM" id="Phobius"/>
    </source>
</evidence>
<sequence length="383" mass="43565">MEIILWIIGGIILAFGLLIGIGIWMFNKNVNKEDSDYIKRFIKEKGGSKEASLSICYNGENWVSVNSNKKLPLASTVKIIIAIEYARQASKGMIDPNSTVGLRELNQFYVPKTDGGAHDAWLDTLSRLEDFDFNNILLSEVAKGMIGFSSNANTEYLLSVLGVENVNNLLVELELHNHDDIYPIVSSIAIPTYLINNKKFTKKETIKAMKSMDMIQYRNLALDIHNNWLQHPLTERDKKQISNNINPSIERIWSDCLPSSTSENYISIMKKLNSKTYFSQEMHHFLDPAMEQLMENPTNQTWLKHAGQKGGSTAFILTNSMYATDKDGNKTEIAFFSNNLTPLEKEKLSRNLNGFQLKFLKDKDFRLNIKKELEEITSSSETC</sequence>
<evidence type="ECO:0000259" key="2">
    <source>
        <dbReference type="Pfam" id="PF13354"/>
    </source>
</evidence>
<name>A0ABT7L8D5_9BACI</name>
<dbReference type="RefSeq" id="WP_285933409.1">
    <property type="nucleotide sequence ID" value="NZ_JASTZU010000056.1"/>
</dbReference>
<keyword evidence="3" id="KW-0378">Hydrolase</keyword>
<dbReference type="Gene3D" id="3.40.710.10">
    <property type="entry name" value="DD-peptidase/beta-lactamase superfamily"/>
    <property type="match status" value="1"/>
</dbReference>
<evidence type="ECO:0000313" key="4">
    <source>
        <dbReference type="Proteomes" id="UP001235343"/>
    </source>
</evidence>
<gene>
    <name evidence="3" type="ORF">QQS35_16915</name>
</gene>
<organism evidence="3 4">
    <name type="scientific">Aquibacillus rhizosphaerae</name>
    <dbReference type="NCBI Taxonomy" id="3051431"/>
    <lineage>
        <taxon>Bacteria</taxon>
        <taxon>Bacillati</taxon>
        <taxon>Bacillota</taxon>
        <taxon>Bacilli</taxon>
        <taxon>Bacillales</taxon>
        <taxon>Bacillaceae</taxon>
        <taxon>Aquibacillus</taxon>
    </lineage>
</organism>